<proteinExistence type="predicted"/>
<protein>
    <submittedName>
        <fullName evidence="1">Uncharacterized protein</fullName>
    </submittedName>
</protein>
<name>A0A8J5R1F9_ZIZPA</name>
<evidence type="ECO:0000313" key="2">
    <source>
        <dbReference type="Proteomes" id="UP000729402"/>
    </source>
</evidence>
<dbReference type="EMBL" id="JAAALK010000289">
    <property type="protein sequence ID" value="KAG8048755.1"/>
    <property type="molecule type" value="Genomic_DNA"/>
</dbReference>
<reference evidence="1" key="1">
    <citation type="journal article" date="2021" name="bioRxiv">
        <title>Whole Genome Assembly and Annotation of Northern Wild Rice, Zizania palustris L., Supports a Whole Genome Duplication in the Zizania Genus.</title>
        <authorList>
            <person name="Haas M."/>
            <person name="Kono T."/>
            <person name="Macchietto M."/>
            <person name="Millas R."/>
            <person name="McGilp L."/>
            <person name="Shao M."/>
            <person name="Duquette J."/>
            <person name="Hirsch C.N."/>
            <person name="Kimball J."/>
        </authorList>
    </citation>
    <scope>NUCLEOTIDE SEQUENCE</scope>
    <source>
        <tissue evidence="1">Fresh leaf tissue</tissue>
    </source>
</reference>
<reference evidence="1" key="2">
    <citation type="submission" date="2021-02" db="EMBL/GenBank/DDBJ databases">
        <authorList>
            <person name="Kimball J.A."/>
            <person name="Haas M.W."/>
            <person name="Macchietto M."/>
            <person name="Kono T."/>
            <person name="Duquette J."/>
            <person name="Shao M."/>
        </authorList>
    </citation>
    <scope>NUCLEOTIDE SEQUENCE</scope>
    <source>
        <tissue evidence="1">Fresh leaf tissue</tissue>
    </source>
</reference>
<keyword evidence="2" id="KW-1185">Reference proteome</keyword>
<accession>A0A8J5R1F9</accession>
<comment type="caution">
    <text evidence="1">The sequence shown here is derived from an EMBL/GenBank/DDBJ whole genome shotgun (WGS) entry which is preliminary data.</text>
</comment>
<dbReference type="Proteomes" id="UP000729402">
    <property type="component" value="Unassembled WGS sequence"/>
</dbReference>
<organism evidence="1 2">
    <name type="scientific">Zizania palustris</name>
    <name type="common">Northern wild rice</name>
    <dbReference type="NCBI Taxonomy" id="103762"/>
    <lineage>
        <taxon>Eukaryota</taxon>
        <taxon>Viridiplantae</taxon>
        <taxon>Streptophyta</taxon>
        <taxon>Embryophyta</taxon>
        <taxon>Tracheophyta</taxon>
        <taxon>Spermatophyta</taxon>
        <taxon>Magnoliopsida</taxon>
        <taxon>Liliopsida</taxon>
        <taxon>Poales</taxon>
        <taxon>Poaceae</taxon>
        <taxon>BOP clade</taxon>
        <taxon>Oryzoideae</taxon>
        <taxon>Oryzeae</taxon>
        <taxon>Zizaniinae</taxon>
        <taxon>Zizania</taxon>
    </lineage>
</organism>
<sequence length="142" mass="15297">MKWGYIKRSPIKIKINYTDHTHDGTPYHPNRRNILLFVHKLGPTPGYSISRIRGGSGGRISEGGYVVEMGEDDATVPPTTGIAQEVSDSTLDSLAKDDENFGGPCGAVILTIILVDALVGHCLVVPYATDIFILFARGVKGS</sequence>
<gene>
    <name evidence="1" type="ORF">GUJ93_ZPchr0009g466</name>
</gene>
<dbReference type="AlphaFoldDB" id="A0A8J5R1F9"/>
<evidence type="ECO:0000313" key="1">
    <source>
        <dbReference type="EMBL" id="KAG8048755.1"/>
    </source>
</evidence>